<sequence>MKILKIFLLAFFFQFLILINPYKVIAQPPFEDDACGFKVECIDPIDCKTPGTNDLFQGIASRVKFSFDLSKIPDKDLIQKIYPDTDSDGTPDLLETNVDTYPLSPALCSNRGHENLSLNSPNSLVSDERPYIDTSLICPFVGTEGIKSFFLRVHPGNQPDFDLCIGHYRIIEKPIDVKIEVTSTNGLYDASSDWDVKITFADNSQIPLSRKINLDNYHLNSGDPQYRDEGNLFDWKPNPIVFTLKPQSTKPGGEQHTIELVKDLTQVIATATFTVHPIGTFFCNEPNTCVNIDECKYPVAPGEGICQGVKIVCCQPEPSPTPTIDPFCSECGEKHAYKCTHPECVTCPQCLPPSPKAPPPEPLPTLRALCDQVDPQFQGDCLDCMVNENGEYGRTGIWTAVGCISTDLGGFVTEFIYGIGLKFAGAVAFLYFLYGAFLYLTSGGNPEKVAMAKEIIVSSLSGLLLLIFSLFLLKIIAIDILEIPGFVP</sequence>
<dbReference type="Pfam" id="PF18895">
    <property type="entry name" value="T4SS_pilin"/>
    <property type="match status" value="1"/>
</dbReference>
<keyword evidence="1" id="KW-0812">Transmembrane</keyword>
<evidence type="ECO:0000313" key="2">
    <source>
        <dbReference type="EMBL" id="KKS45139.1"/>
    </source>
</evidence>
<reference evidence="2 3" key="1">
    <citation type="journal article" date="2015" name="Nature">
        <title>rRNA introns, odd ribosomes, and small enigmatic genomes across a large radiation of phyla.</title>
        <authorList>
            <person name="Brown C.T."/>
            <person name="Hug L.A."/>
            <person name="Thomas B.C."/>
            <person name="Sharon I."/>
            <person name="Castelle C.J."/>
            <person name="Singh A."/>
            <person name="Wilkins M.J."/>
            <person name="Williams K.H."/>
            <person name="Banfield J.F."/>
        </authorList>
    </citation>
    <scope>NUCLEOTIDE SEQUENCE [LARGE SCALE GENOMIC DNA]</scope>
</reference>
<keyword evidence="1" id="KW-0472">Membrane</keyword>
<proteinExistence type="predicted"/>
<keyword evidence="1" id="KW-1133">Transmembrane helix</keyword>
<evidence type="ECO:0000313" key="3">
    <source>
        <dbReference type="Proteomes" id="UP000034320"/>
    </source>
</evidence>
<evidence type="ECO:0000256" key="1">
    <source>
        <dbReference type="SAM" id="Phobius"/>
    </source>
</evidence>
<gene>
    <name evidence="2" type="ORF">UV09_C0047G0006</name>
</gene>
<accession>A0A0G0Z914</accession>
<dbReference type="InterPro" id="IPR043993">
    <property type="entry name" value="T4SS_pilin"/>
</dbReference>
<dbReference type="EMBL" id="LCDD01000047">
    <property type="protein sequence ID" value="KKS45139.1"/>
    <property type="molecule type" value="Genomic_DNA"/>
</dbReference>
<comment type="caution">
    <text evidence="2">The sequence shown here is derived from an EMBL/GenBank/DDBJ whole genome shotgun (WGS) entry which is preliminary data.</text>
</comment>
<dbReference type="Proteomes" id="UP000034320">
    <property type="component" value="Unassembled WGS sequence"/>
</dbReference>
<protein>
    <submittedName>
        <fullName evidence="2">Uncharacterized protein</fullName>
    </submittedName>
</protein>
<organism evidence="2 3">
    <name type="scientific">Candidatus Gottesmanbacteria bacterium GW2011_GWA2_42_18</name>
    <dbReference type="NCBI Taxonomy" id="1618442"/>
    <lineage>
        <taxon>Bacteria</taxon>
        <taxon>Candidatus Gottesmaniibacteriota</taxon>
    </lineage>
</organism>
<feature type="transmembrane region" description="Helical" evidence="1">
    <location>
        <begin position="415"/>
        <end position="434"/>
    </location>
</feature>
<feature type="transmembrane region" description="Helical" evidence="1">
    <location>
        <begin position="455"/>
        <end position="478"/>
    </location>
</feature>
<dbReference type="AlphaFoldDB" id="A0A0G0Z914"/>
<name>A0A0G0Z914_9BACT</name>